<organism evidence="7 8">
    <name type="scientific">Panicum virgatum</name>
    <name type="common">Blackwell switchgrass</name>
    <dbReference type="NCBI Taxonomy" id="38727"/>
    <lineage>
        <taxon>Eukaryota</taxon>
        <taxon>Viridiplantae</taxon>
        <taxon>Streptophyta</taxon>
        <taxon>Embryophyta</taxon>
        <taxon>Tracheophyta</taxon>
        <taxon>Spermatophyta</taxon>
        <taxon>Magnoliopsida</taxon>
        <taxon>Liliopsida</taxon>
        <taxon>Poales</taxon>
        <taxon>Poaceae</taxon>
        <taxon>PACMAD clade</taxon>
        <taxon>Panicoideae</taxon>
        <taxon>Panicodae</taxon>
        <taxon>Paniceae</taxon>
        <taxon>Panicinae</taxon>
        <taxon>Panicum</taxon>
        <taxon>Panicum sect. Hiantes</taxon>
    </lineage>
</organism>
<keyword evidence="3" id="KW-0677">Repeat</keyword>
<evidence type="ECO:0000256" key="4">
    <source>
        <dbReference type="ARBA" id="ARBA00038043"/>
    </source>
</evidence>
<proteinExistence type="inferred from homology"/>
<evidence type="ECO:0000256" key="3">
    <source>
        <dbReference type="ARBA" id="ARBA00022737"/>
    </source>
</evidence>
<evidence type="ECO:0000256" key="5">
    <source>
        <dbReference type="SAM" id="SignalP"/>
    </source>
</evidence>
<dbReference type="Pfam" id="PF08263">
    <property type="entry name" value="LRRNT_2"/>
    <property type="match status" value="1"/>
</dbReference>
<gene>
    <name evidence="7" type="ORF">PVAP13_6KG366700</name>
</gene>
<name>A0A8T0RJX5_PANVG</name>
<evidence type="ECO:0000256" key="1">
    <source>
        <dbReference type="ARBA" id="ARBA00004196"/>
    </source>
</evidence>
<dbReference type="SUPFAM" id="SSF52058">
    <property type="entry name" value="L domain-like"/>
    <property type="match status" value="1"/>
</dbReference>
<dbReference type="Pfam" id="PF13516">
    <property type="entry name" value="LRR_6"/>
    <property type="match status" value="1"/>
</dbReference>
<reference evidence="7" key="1">
    <citation type="submission" date="2020-05" db="EMBL/GenBank/DDBJ databases">
        <title>WGS assembly of Panicum virgatum.</title>
        <authorList>
            <person name="Lovell J.T."/>
            <person name="Jenkins J."/>
            <person name="Shu S."/>
            <person name="Juenger T.E."/>
            <person name="Schmutz J."/>
        </authorList>
    </citation>
    <scope>NUCLEOTIDE SEQUENCE</scope>
    <source>
        <strain evidence="7">AP13</strain>
    </source>
</reference>
<comment type="subcellular location">
    <subcellularLocation>
        <location evidence="1">Cell envelope</location>
    </subcellularLocation>
</comment>
<comment type="similarity">
    <text evidence="4">Belongs to the polygalacturonase-inhibiting protein family.</text>
</comment>
<keyword evidence="2" id="KW-0433">Leucine-rich repeat</keyword>
<dbReference type="InterPro" id="IPR013210">
    <property type="entry name" value="LRR_N_plant-typ"/>
</dbReference>
<evidence type="ECO:0000313" key="8">
    <source>
        <dbReference type="Proteomes" id="UP000823388"/>
    </source>
</evidence>
<sequence>MANSSLPPSLLLILLFAFFSNAFNLPSAMDCNSSDRAALLKIKEQLGNPPELSSWLPATNCCAWDNTVICFETGRVYLVALFRLNVTAPIPSAYGDLPMLKTIQLDTMPGLYGPIPSSFAKVSQLELLDITGTQVSGPIPDFLVKTNLSALTITNSKLTGPIPQYLSSLSNLRYIDLSSNMLRQIPEDYAYGDIDTIDLSHNQLTGDPSFLFGIAKPMTKIDLSWNELTLDMTKIWFPHHLTYLDLSHNHIKGGVSKFLKDIKLGHFNVSYNDLCGEIPTERFMIYYGADSYVHNKCLSGKDGNGKRE</sequence>
<dbReference type="PANTHER" id="PTHR48059">
    <property type="entry name" value="POLYGALACTURONASE INHIBITOR 1"/>
    <property type="match status" value="1"/>
</dbReference>
<evidence type="ECO:0000259" key="6">
    <source>
        <dbReference type="Pfam" id="PF08263"/>
    </source>
</evidence>
<evidence type="ECO:0000313" key="7">
    <source>
        <dbReference type="EMBL" id="KAG2584929.1"/>
    </source>
</evidence>
<dbReference type="Proteomes" id="UP000823388">
    <property type="component" value="Chromosome 6K"/>
</dbReference>
<dbReference type="InterPro" id="IPR001611">
    <property type="entry name" value="Leu-rich_rpt"/>
</dbReference>
<dbReference type="AlphaFoldDB" id="A0A8T0RJX5"/>
<comment type="caution">
    <text evidence="7">The sequence shown here is derived from an EMBL/GenBank/DDBJ whole genome shotgun (WGS) entry which is preliminary data.</text>
</comment>
<dbReference type="EMBL" id="CM029047">
    <property type="protein sequence ID" value="KAG2584929.1"/>
    <property type="molecule type" value="Genomic_DNA"/>
</dbReference>
<accession>A0A8T0RJX5</accession>
<keyword evidence="8" id="KW-1185">Reference proteome</keyword>
<keyword evidence="5" id="KW-0732">Signal</keyword>
<protein>
    <recommendedName>
        <fullName evidence="6">Leucine-rich repeat-containing N-terminal plant-type domain-containing protein</fullName>
    </recommendedName>
</protein>
<dbReference type="Pfam" id="PF00560">
    <property type="entry name" value="LRR_1"/>
    <property type="match status" value="1"/>
</dbReference>
<feature type="chain" id="PRO_5035851053" description="Leucine-rich repeat-containing N-terminal plant-type domain-containing protein" evidence="5">
    <location>
        <begin position="23"/>
        <end position="308"/>
    </location>
</feature>
<feature type="signal peptide" evidence="5">
    <location>
        <begin position="1"/>
        <end position="22"/>
    </location>
</feature>
<dbReference type="PANTHER" id="PTHR48059:SF23">
    <property type="entry name" value="LEUCINE-RICH REPEAT-CONTAINING N-TERMINAL PLANT-TYPE DOMAIN-CONTAINING PROTEIN"/>
    <property type="match status" value="1"/>
</dbReference>
<dbReference type="PROSITE" id="PS51450">
    <property type="entry name" value="LRR"/>
    <property type="match status" value="1"/>
</dbReference>
<feature type="domain" description="Leucine-rich repeat-containing N-terminal plant-type" evidence="6">
    <location>
        <begin position="33"/>
        <end position="65"/>
    </location>
</feature>
<dbReference type="Gene3D" id="3.80.10.10">
    <property type="entry name" value="Ribonuclease Inhibitor"/>
    <property type="match status" value="1"/>
</dbReference>
<dbReference type="InterPro" id="IPR051848">
    <property type="entry name" value="PGIP"/>
</dbReference>
<dbReference type="InterPro" id="IPR032675">
    <property type="entry name" value="LRR_dom_sf"/>
</dbReference>
<evidence type="ECO:0000256" key="2">
    <source>
        <dbReference type="ARBA" id="ARBA00022614"/>
    </source>
</evidence>